<reference evidence="11 12" key="1">
    <citation type="submission" date="2023-03" db="EMBL/GenBank/DDBJ databases">
        <title>Draft genome sequence of Thalassotalea eurytherma JCM 18482T.</title>
        <authorList>
            <person name="Sawabe T."/>
        </authorList>
    </citation>
    <scope>NUCLEOTIDE SEQUENCE [LARGE SCALE GENOMIC DNA]</scope>
    <source>
        <strain evidence="11 12">JCM 18482</strain>
    </source>
</reference>
<dbReference type="Gene3D" id="1.25.40.10">
    <property type="entry name" value="Tetratricopeptide repeat domain"/>
    <property type="match status" value="1"/>
</dbReference>
<dbReference type="InterPro" id="IPR011990">
    <property type="entry name" value="TPR-like_helical_dom_sf"/>
</dbReference>
<comment type="similarity">
    <text evidence="7">Belongs to the YfgM family.</text>
</comment>
<feature type="transmembrane region" description="Helical" evidence="9">
    <location>
        <begin position="24"/>
        <end position="42"/>
    </location>
</feature>
<keyword evidence="2" id="KW-1003">Cell membrane</keyword>
<sequence>METYQTEEQQVEAIKKFWQENGSFIIGGIVVGLGGFVGFNYYQDSALESEENATSAYMQLMTAAEENGDKFAQDGEAFVAAHKESSFASFTSLALAKDATSHKDWAGAAKHLQMAVDNAADEGVKSIALLRLARVQLQQEQADKALSTLSGEIAEGFVGAAEEIKGDAYLVQGKTELARNAYQAAVDALGTAASTNPNLQMKLDDLAEHVELTTLPAATK</sequence>
<keyword evidence="6" id="KW-0143">Chaperone</keyword>
<evidence type="ECO:0000256" key="4">
    <source>
        <dbReference type="ARBA" id="ARBA00022989"/>
    </source>
</evidence>
<organism evidence="11 12">
    <name type="scientific">Thalassotalea eurytherma</name>
    <dbReference type="NCBI Taxonomy" id="1144278"/>
    <lineage>
        <taxon>Bacteria</taxon>
        <taxon>Pseudomonadati</taxon>
        <taxon>Pseudomonadota</taxon>
        <taxon>Gammaproteobacteria</taxon>
        <taxon>Alteromonadales</taxon>
        <taxon>Colwelliaceae</taxon>
        <taxon>Thalassotalea</taxon>
    </lineage>
</organism>
<accession>A0ABQ6H7M7</accession>
<dbReference type="RefSeq" id="WP_284207815.1">
    <property type="nucleotide sequence ID" value="NZ_BSSU01000009.1"/>
</dbReference>
<dbReference type="PANTHER" id="PTHR38035">
    <property type="entry name" value="UPF0070 PROTEIN YFGM"/>
    <property type="match status" value="1"/>
</dbReference>
<evidence type="ECO:0000313" key="12">
    <source>
        <dbReference type="Proteomes" id="UP001157133"/>
    </source>
</evidence>
<keyword evidence="5 9" id="KW-0472">Membrane</keyword>
<dbReference type="EMBL" id="BSSU01000009">
    <property type="protein sequence ID" value="GLX82446.1"/>
    <property type="molecule type" value="Genomic_DNA"/>
</dbReference>
<comment type="caution">
    <text evidence="11">The sequence shown here is derived from an EMBL/GenBank/DDBJ whole genome shotgun (WGS) entry which is preliminary data.</text>
</comment>
<dbReference type="Pfam" id="PF09976">
    <property type="entry name" value="TPR_21"/>
    <property type="match status" value="1"/>
</dbReference>
<dbReference type="InterPro" id="IPR026039">
    <property type="entry name" value="YfgM"/>
</dbReference>
<dbReference type="SUPFAM" id="SSF48452">
    <property type="entry name" value="TPR-like"/>
    <property type="match status" value="1"/>
</dbReference>
<evidence type="ECO:0000256" key="5">
    <source>
        <dbReference type="ARBA" id="ARBA00023136"/>
    </source>
</evidence>
<protein>
    <recommendedName>
        <fullName evidence="8">Ancillary SecYEG translocon subunit</fullName>
    </recommendedName>
</protein>
<feature type="domain" description="Ancillary SecYEG translocon subunit/Cell division coordinator CpoB TPR" evidence="10">
    <location>
        <begin position="15"/>
        <end position="207"/>
    </location>
</feature>
<name>A0ABQ6H7M7_9GAMM</name>
<evidence type="ECO:0000256" key="2">
    <source>
        <dbReference type="ARBA" id="ARBA00022475"/>
    </source>
</evidence>
<evidence type="ECO:0000313" key="11">
    <source>
        <dbReference type="EMBL" id="GLX82446.1"/>
    </source>
</evidence>
<keyword evidence="12" id="KW-1185">Reference proteome</keyword>
<comment type="subcellular location">
    <subcellularLocation>
        <location evidence="1">Cell membrane</location>
        <topology evidence="1">Single-pass type II membrane protein</topology>
    </subcellularLocation>
</comment>
<evidence type="ECO:0000256" key="3">
    <source>
        <dbReference type="ARBA" id="ARBA00022692"/>
    </source>
</evidence>
<dbReference type="Proteomes" id="UP001157133">
    <property type="component" value="Unassembled WGS sequence"/>
</dbReference>
<evidence type="ECO:0000259" key="10">
    <source>
        <dbReference type="Pfam" id="PF09976"/>
    </source>
</evidence>
<proteinExistence type="inferred from homology"/>
<dbReference type="PANTHER" id="PTHR38035:SF1">
    <property type="entry name" value="ANCILLARY SECYEG TRANSLOCON SUBUNIT"/>
    <property type="match status" value="1"/>
</dbReference>
<dbReference type="InterPro" id="IPR018704">
    <property type="entry name" value="SecYEG/CpoB_TPR"/>
</dbReference>
<evidence type="ECO:0000256" key="1">
    <source>
        <dbReference type="ARBA" id="ARBA00004401"/>
    </source>
</evidence>
<keyword evidence="3 9" id="KW-0812">Transmembrane</keyword>
<evidence type="ECO:0000256" key="9">
    <source>
        <dbReference type="SAM" id="Phobius"/>
    </source>
</evidence>
<evidence type="ECO:0000256" key="6">
    <source>
        <dbReference type="ARBA" id="ARBA00023186"/>
    </source>
</evidence>
<keyword evidence="4 9" id="KW-1133">Transmembrane helix</keyword>
<dbReference type="PIRSF" id="PIRSF006170">
    <property type="entry name" value="YfgM"/>
    <property type="match status" value="1"/>
</dbReference>
<evidence type="ECO:0000256" key="8">
    <source>
        <dbReference type="ARBA" id="ARBA00024235"/>
    </source>
</evidence>
<gene>
    <name evidence="11" type="primary">yfgM</name>
    <name evidence="11" type="ORF">theurythT_18980</name>
</gene>
<evidence type="ECO:0000256" key="7">
    <source>
        <dbReference type="ARBA" id="ARBA00024197"/>
    </source>
</evidence>